<dbReference type="RefSeq" id="WP_114353552.1">
    <property type="nucleotide sequence ID" value="NZ_QPJJ01000010.1"/>
</dbReference>
<reference evidence="1 2" key="1">
    <citation type="submission" date="2018-07" db="EMBL/GenBank/DDBJ databases">
        <title>Genomic Encyclopedia of Type Strains, Phase IV (KMG-IV): sequencing the most valuable type-strain genomes for metagenomic binning, comparative biology and taxonomic classification.</title>
        <authorList>
            <person name="Goeker M."/>
        </authorList>
    </citation>
    <scope>NUCLEOTIDE SEQUENCE [LARGE SCALE GENOMIC DNA]</scope>
    <source>
        <strain evidence="1 2">DSM 27696</strain>
    </source>
</reference>
<gene>
    <name evidence="1" type="ORF">DFR57_110107</name>
</gene>
<evidence type="ECO:0000313" key="2">
    <source>
        <dbReference type="Proteomes" id="UP000252585"/>
    </source>
</evidence>
<evidence type="ECO:0000313" key="1">
    <source>
        <dbReference type="EMBL" id="RCW65889.1"/>
    </source>
</evidence>
<comment type="caution">
    <text evidence="1">The sequence shown here is derived from an EMBL/GenBank/DDBJ whole genome shotgun (WGS) entry which is preliminary data.</text>
</comment>
<sequence length="177" mass="20165">MKKKRTISLICALILLLASGYFLKDYIKDSNESEKYTGESLVIGTIGAKQKVDNPRVKYVELSIEDLDAIHTSEYDAIILSGESVFKEASKNIYTDTFNKLRIPVFFLELFKPYTIFTSKNYTYDDAGTYDFLGATQGILNKEDGSILKWSINVHEASKNSIDQIRYTEIFNIVDQL</sequence>
<organism evidence="1 2">
    <name type="scientific">Saliterribacillus persicus</name>
    <dbReference type="NCBI Taxonomy" id="930114"/>
    <lineage>
        <taxon>Bacteria</taxon>
        <taxon>Bacillati</taxon>
        <taxon>Bacillota</taxon>
        <taxon>Bacilli</taxon>
        <taxon>Bacillales</taxon>
        <taxon>Bacillaceae</taxon>
        <taxon>Saliterribacillus</taxon>
    </lineage>
</organism>
<accession>A0A368XE08</accession>
<dbReference type="Proteomes" id="UP000252585">
    <property type="component" value="Unassembled WGS sequence"/>
</dbReference>
<protein>
    <submittedName>
        <fullName evidence="1">Uncharacterized protein</fullName>
    </submittedName>
</protein>
<keyword evidence="2" id="KW-1185">Reference proteome</keyword>
<dbReference type="AlphaFoldDB" id="A0A368XE08"/>
<dbReference type="OrthoDB" id="2454533at2"/>
<name>A0A368XE08_9BACI</name>
<dbReference type="EMBL" id="QPJJ01000010">
    <property type="protein sequence ID" value="RCW65889.1"/>
    <property type="molecule type" value="Genomic_DNA"/>
</dbReference>
<proteinExistence type="predicted"/>